<keyword evidence="3" id="KW-0862">Zinc</keyword>
<protein>
    <recommendedName>
        <fullName evidence="5">BED-type domain-containing protein</fullName>
    </recommendedName>
</protein>
<keyword evidence="7" id="KW-1185">Reference proteome</keyword>
<evidence type="ECO:0000313" key="6">
    <source>
        <dbReference type="EMBL" id="MEQ2199719.1"/>
    </source>
</evidence>
<evidence type="ECO:0000259" key="5">
    <source>
        <dbReference type="Pfam" id="PF02892"/>
    </source>
</evidence>
<sequence>MSGTRKRSSIWQKFKDVGKDKAEGFHCKMRITLRAGSTTNLHRHIRTVHPTVQLEEKGPASSPPTDSGVSPPKGPTAAPASAALPTHASITPPTATQSKALGA</sequence>
<feature type="region of interest" description="Disordered" evidence="4">
    <location>
        <begin position="49"/>
        <end position="103"/>
    </location>
</feature>
<feature type="domain" description="BED-type" evidence="5">
    <location>
        <begin position="10"/>
        <end position="50"/>
    </location>
</feature>
<evidence type="ECO:0000313" key="7">
    <source>
        <dbReference type="Proteomes" id="UP001434883"/>
    </source>
</evidence>
<gene>
    <name evidence="6" type="ORF">XENOCAPTIV_009392</name>
</gene>
<evidence type="ECO:0000256" key="3">
    <source>
        <dbReference type="ARBA" id="ARBA00022833"/>
    </source>
</evidence>
<evidence type="ECO:0000256" key="2">
    <source>
        <dbReference type="ARBA" id="ARBA00022771"/>
    </source>
</evidence>
<evidence type="ECO:0000256" key="4">
    <source>
        <dbReference type="SAM" id="MobiDB-lite"/>
    </source>
</evidence>
<organism evidence="6 7">
    <name type="scientific">Xenoophorus captivus</name>
    <dbReference type="NCBI Taxonomy" id="1517983"/>
    <lineage>
        <taxon>Eukaryota</taxon>
        <taxon>Metazoa</taxon>
        <taxon>Chordata</taxon>
        <taxon>Craniata</taxon>
        <taxon>Vertebrata</taxon>
        <taxon>Euteleostomi</taxon>
        <taxon>Actinopterygii</taxon>
        <taxon>Neopterygii</taxon>
        <taxon>Teleostei</taxon>
        <taxon>Neoteleostei</taxon>
        <taxon>Acanthomorphata</taxon>
        <taxon>Ovalentaria</taxon>
        <taxon>Atherinomorphae</taxon>
        <taxon>Cyprinodontiformes</taxon>
        <taxon>Goodeidae</taxon>
        <taxon>Xenoophorus</taxon>
    </lineage>
</organism>
<dbReference type="Pfam" id="PF02892">
    <property type="entry name" value="zf-BED"/>
    <property type="match status" value="1"/>
</dbReference>
<dbReference type="SMART" id="SM00614">
    <property type="entry name" value="ZnF_BED"/>
    <property type="match status" value="1"/>
</dbReference>
<reference evidence="6 7" key="1">
    <citation type="submission" date="2021-06" db="EMBL/GenBank/DDBJ databases">
        <authorList>
            <person name="Palmer J.M."/>
        </authorList>
    </citation>
    <scope>NUCLEOTIDE SEQUENCE [LARGE SCALE GENOMIC DNA]</scope>
    <source>
        <strain evidence="6 7">XC_2019</strain>
        <tissue evidence="6">Muscle</tissue>
    </source>
</reference>
<comment type="caution">
    <text evidence="6">The sequence shown here is derived from an EMBL/GenBank/DDBJ whole genome shotgun (WGS) entry which is preliminary data.</text>
</comment>
<dbReference type="EMBL" id="JAHRIN010025420">
    <property type="protein sequence ID" value="MEQ2199719.1"/>
    <property type="molecule type" value="Genomic_DNA"/>
</dbReference>
<dbReference type="Proteomes" id="UP001434883">
    <property type="component" value="Unassembled WGS sequence"/>
</dbReference>
<feature type="compositionally biased region" description="Polar residues" evidence="4">
    <location>
        <begin position="88"/>
        <end position="103"/>
    </location>
</feature>
<feature type="compositionally biased region" description="Low complexity" evidence="4">
    <location>
        <begin position="75"/>
        <end position="85"/>
    </location>
</feature>
<keyword evidence="2" id="KW-0863">Zinc-finger</keyword>
<proteinExistence type="predicted"/>
<accession>A0ABV0QV61</accession>
<dbReference type="InterPro" id="IPR003656">
    <property type="entry name" value="Znf_BED"/>
</dbReference>
<evidence type="ECO:0000256" key="1">
    <source>
        <dbReference type="ARBA" id="ARBA00022723"/>
    </source>
</evidence>
<keyword evidence="1" id="KW-0479">Metal-binding</keyword>
<name>A0ABV0QV61_9TELE</name>